<gene>
    <name evidence="2" type="ORF">NCTC9075_04436</name>
</gene>
<sequence>MNKVTHTPGDSPFTQAASGANVSQIESLLCPPGRGKAGAVPQRINAREHHFSL</sequence>
<protein>
    <submittedName>
        <fullName evidence="2">Uncharacterized protein</fullName>
    </submittedName>
</protein>
<evidence type="ECO:0000313" key="2">
    <source>
        <dbReference type="EMBL" id="STP20967.1"/>
    </source>
</evidence>
<accession>A0A377KB74</accession>
<feature type="region of interest" description="Disordered" evidence="1">
    <location>
        <begin position="1"/>
        <end position="21"/>
    </location>
</feature>
<feature type="compositionally biased region" description="Polar residues" evidence="1">
    <location>
        <begin position="12"/>
        <end position="21"/>
    </location>
</feature>
<name>A0A377KB74_ECOLX</name>
<proteinExistence type="predicted"/>
<evidence type="ECO:0000313" key="3">
    <source>
        <dbReference type="Proteomes" id="UP000254181"/>
    </source>
</evidence>
<dbReference type="AlphaFoldDB" id="A0A377KB74"/>
<evidence type="ECO:0000256" key="1">
    <source>
        <dbReference type="SAM" id="MobiDB-lite"/>
    </source>
</evidence>
<dbReference type="EMBL" id="UGEM01000004">
    <property type="protein sequence ID" value="STP20967.1"/>
    <property type="molecule type" value="Genomic_DNA"/>
</dbReference>
<dbReference type="Proteomes" id="UP000254181">
    <property type="component" value="Unassembled WGS sequence"/>
</dbReference>
<organism evidence="2 3">
    <name type="scientific">Escherichia coli</name>
    <dbReference type="NCBI Taxonomy" id="562"/>
    <lineage>
        <taxon>Bacteria</taxon>
        <taxon>Pseudomonadati</taxon>
        <taxon>Pseudomonadota</taxon>
        <taxon>Gammaproteobacteria</taxon>
        <taxon>Enterobacterales</taxon>
        <taxon>Enterobacteriaceae</taxon>
        <taxon>Escherichia</taxon>
    </lineage>
</organism>
<reference evidence="2 3" key="1">
    <citation type="submission" date="2018-06" db="EMBL/GenBank/DDBJ databases">
        <authorList>
            <consortium name="Pathogen Informatics"/>
            <person name="Doyle S."/>
        </authorList>
    </citation>
    <scope>NUCLEOTIDE SEQUENCE [LARGE SCALE GENOMIC DNA]</scope>
    <source>
        <strain evidence="2 3">NCTC9075</strain>
    </source>
</reference>